<keyword evidence="3" id="KW-1185">Reference proteome</keyword>
<gene>
    <name evidence="2" type="ORF">ACE1CI_36215</name>
</gene>
<reference evidence="2 3" key="1">
    <citation type="submission" date="2024-09" db="EMBL/GenBank/DDBJ databases">
        <title>Floridaenema gen nov. (Aerosakkonemataceae, Aerosakkonematales ord. nov., Cyanobacteria) from benthic tropical and subtropical fresh waters, with the description of four new species.</title>
        <authorList>
            <person name="Moretto J.A."/>
            <person name="Berthold D.E."/>
            <person name="Lefler F.W."/>
            <person name="Huang I.-S."/>
            <person name="Laughinghouse H. IV."/>
        </authorList>
    </citation>
    <scope>NUCLEOTIDE SEQUENCE [LARGE SCALE GENOMIC DNA]</scope>
    <source>
        <strain evidence="2 3">BLCC-F50</strain>
    </source>
</reference>
<protein>
    <submittedName>
        <fullName evidence="2">Uncharacterized protein</fullName>
    </submittedName>
</protein>
<feature type="region of interest" description="Disordered" evidence="1">
    <location>
        <begin position="1"/>
        <end position="29"/>
    </location>
</feature>
<dbReference type="Proteomes" id="UP001576784">
    <property type="component" value="Unassembled WGS sequence"/>
</dbReference>
<proteinExistence type="predicted"/>
<evidence type="ECO:0000313" key="2">
    <source>
        <dbReference type="EMBL" id="MFB2898394.1"/>
    </source>
</evidence>
<organism evidence="2 3">
    <name type="scientific">Floridaenema flaviceps BLCC-F50</name>
    <dbReference type="NCBI Taxonomy" id="3153642"/>
    <lineage>
        <taxon>Bacteria</taxon>
        <taxon>Bacillati</taxon>
        <taxon>Cyanobacteriota</taxon>
        <taxon>Cyanophyceae</taxon>
        <taxon>Oscillatoriophycideae</taxon>
        <taxon>Aerosakkonematales</taxon>
        <taxon>Aerosakkonemataceae</taxon>
        <taxon>Floridanema</taxon>
        <taxon>Floridanema flaviceps</taxon>
    </lineage>
</organism>
<dbReference type="EMBL" id="JBHFNR010000288">
    <property type="protein sequence ID" value="MFB2898394.1"/>
    <property type="molecule type" value="Genomic_DNA"/>
</dbReference>
<feature type="compositionally biased region" description="Polar residues" evidence="1">
    <location>
        <begin position="14"/>
        <end position="24"/>
    </location>
</feature>
<accession>A0ABV4Y318</accession>
<sequence>MPVKYKQQEFGSPLLNQNASTCQKSPPKKRNIRTELVKRYRTAGISF</sequence>
<name>A0ABV4Y318_9CYAN</name>
<comment type="caution">
    <text evidence="2">The sequence shown here is derived from an EMBL/GenBank/DDBJ whole genome shotgun (WGS) entry which is preliminary data.</text>
</comment>
<evidence type="ECO:0000256" key="1">
    <source>
        <dbReference type="SAM" id="MobiDB-lite"/>
    </source>
</evidence>
<evidence type="ECO:0000313" key="3">
    <source>
        <dbReference type="Proteomes" id="UP001576784"/>
    </source>
</evidence>